<proteinExistence type="predicted"/>
<reference evidence="1 2" key="1">
    <citation type="submission" date="2016-03" db="EMBL/GenBank/DDBJ databases">
        <title>Comparative genomics of the ectomycorrhizal sister species Rhizopogon vinicolor and Rhizopogon vesiculosus (Basidiomycota: Boletales) reveals a divergence of the mating type B locus.</title>
        <authorList>
            <person name="Mujic A.B."/>
            <person name="Kuo A."/>
            <person name="Tritt A."/>
            <person name="Lipzen A."/>
            <person name="Chen C."/>
            <person name="Johnson J."/>
            <person name="Sharma A."/>
            <person name="Barry K."/>
            <person name="Grigoriev I.V."/>
            <person name="Spatafora J.W."/>
        </authorList>
    </citation>
    <scope>NUCLEOTIDE SEQUENCE [LARGE SCALE GENOMIC DNA]</scope>
    <source>
        <strain evidence="1 2">AM-OR11-056</strain>
    </source>
</reference>
<accession>A0A1J8PGS7</accession>
<dbReference type="EMBL" id="LVVM01006386">
    <property type="protein sequence ID" value="OJA08197.1"/>
    <property type="molecule type" value="Genomic_DNA"/>
</dbReference>
<keyword evidence="2" id="KW-1185">Reference proteome</keyword>
<dbReference type="AlphaFoldDB" id="A0A1J8PGS7"/>
<gene>
    <name evidence="1" type="ORF">AZE42_10698</name>
</gene>
<dbReference type="Proteomes" id="UP000183567">
    <property type="component" value="Unassembled WGS sequence"/>
</dbReference>
<sequence>MGLYQKIRTDSPVTLWSRSTGKSTRLTVDRSISRVVNGEELFVYIDNEGRVRAFSPDRRDFLLNRAQVAASPSSKLKEIQRWVFQPANAV</sequence>
<protein>
    <submittedName>
        <fullName evidence="1">Uncharacterized protein</fullName>
    </submittedName>
</protein>
<evidence type="ECO:0000313" key="2">
    <source>
        <dbReference type="Proteomes" id="UP000183567"/>
    </source>
</evidence>
<name>A0A1J8PGS7_9AGAM</name>
<comment type="caution">
    <text evidence="1">The sequence shown here is derived from an EMBL/GenBank/DDBJ whole genome shotgun (WGS) entry which is preliminary data.</text>
</comment>
<organism evidence="1 2">
    <name type="scientific">Rhizopogon vesiculosus</name>
    <dbReference type="NCBI Taxonomy" id="180088"/>
    <lineage>
        <taxon>Eukaryota</taxon>
        <taxon>Fungi</taxon>
        <taxon>Dikarya</taxon>
        <taxon>Basidiomycota</taxon>
        <taxon>Agaricomycotina</taxon>
        <taxon>Agaricomycetes</taxon>
        <taxon>Agaricomycetidae</taxon>
        <taxon>Boletales</taxon>
        <taxon>Suillineae</taxon>
        <taxon>Rhizopogonaceae</taxon>
        <taxon>Rhizopogon</taxon>
    </lineage>
</organism>
<evidence type="ECO:0000313" key="1">
    <source>
        <dbReference type="EMBL" id="OJA08197.1"/>
    </source>
</evidence>